<keyword evidence="7" id="KW-0354">Hemolysis</keyword>
<evidence type="ECO:0000256" key="3">
    <source>
        <dbReference type="ARBA" id="ARBA00022452"/>
    </source>
</evidence>
<keyword evidence="4" id="KW-0812">Transmembrane</keyword>
<feature type="chain" id="PRO_5022915615" description="Protein CyaE" evidence="8">
    <location>
        <begin position="27"/>
        <end position="478"/>
    </location>
</feature>
<dbReference type="InterPro" id="IPR051906">
    <property type="entry name" value="TolC-like"/>
</dbReference>
<dbReference type="GO" id="GO:0009279">
    <property type="term" value="C:cell outer membrane"/>
    <property type="evidence" value="ECO:0007669"/>
    <property type="project" value="UniProtKB-SubCell"/>
</dbReference>
<evidence type="ECO:0000313" key="10">
    <source>
        <dbReference type="Proteomes" id="UP000343317"/>
    </source>
</evidence>
<evidence type="ECO:0000313" key="9">
    <source>
        <dbReference type="EMBL" id="VVE23696.1"/>
    </source>
</evidence>
<accession>A0A5E4WKU4</accession>
<comment type="similarity">
    <text evidence="1 7">Belongs to the outer membrane factor (OMF) (TC 1.B.17) family.</text>
</comment>
<evidence type="ECO:0000256" key="6">
    <source>
        <dbReference type="ARBA" id="ARBA00023237"/>
    </source>
</evidence>
<dbReference type="PANTHER" id="PTHR30026">
    <property type="entry name" value="OUTER MEMBRANE PROTEIN TOLC"/>
    <property type="match status" value="1"/>
</dbReference>
<evidence type="ECO:0000256" key="4">
    <source>
        <dbReference type="ARBA" id="ARBA00022692"/>
    </source>
</evidence>
<sequence length="478" mass="51177">MMKLIQRLANLLSAVALIASVFPAHAQRLDVPLTHTDVPATPGASMASSISCDGAKAGDRPLALEDAILLAICSHPLLEGAWADARAAAADVDVSKAAYWPTLNATTGVERDNATTNYNLGYSQNQSSTSRYGMLNLSWVLFDFGKRGATLDRARALLRAANAANNDALQRVFYDAAQAFYALRDAQAALDAAHAVERGAQESLAEANARHDGGTGTLADSLQAQTDYRKALLERVNAEGELQSAVGTLATTLGVDPDTPLRIADAGPSPDLGEFTSGVSDLIAEAKLHHPTLIAAREKLEAARDQIRIVRTQTLPTISLIGNLSRNNPSFQQQSGPLQVQSSHGNSIGIQISIPLFDGFLSGHRVAQAKAQAEAQEANVRSTELKVSLDVWKSYHNLNTDTANLDNSQHLLDIALRSLEVARGRYKAGVGTFTELLNAQLALADARRQRVLAVSKWRVARLKLAESLGRLGAWNMGR</sequence>
<dbReference type="Pfam" id="PF02321">
    <property type="entry name" value="OEP"/>
    <property type="match status" value="2"/>
</dbReference>
<dbReference type="InterPro" id="IPR003423">
    <property type="entry name" value="OMP_efflux"/>
</dbReference>
<dbReference type="GO" id="GO:0015288">
    <property type="term" value="F:porin activity"/>
    <property type="evidence" value="ECO:0007669"/>
    <property type="project" value="TreeGrafter"/>
</dbReference>
<keyword evidence="2 7" id="KW-0813">Transport</keyword>
<evidence type="ECO:0000256" key="7">
    <source>
        <dbReference type="PIRNR" id="PIRNR001892"/>
    </source>
</evidence>
<dbReference type="GO" id="GO:0031640">
    <property type="term" value="P:killing of cells of another organism"/>
    <property type="evidence" value="ECO:0007669"/>
    <property type="project" value="UniProtKB-KW"/>
</dbReference>
<name>A0A5E4WKU4_9BURK</name>
<evidence type="ECO:0000256" key="8">
    <source>
        <dbReference type="SAM" id="SignalP"/>
    </source>
</evidence>
<dbReference type="EMBL" id="CABPSM010000009">
    <property type="protein sequence ID" value="VVE23696.1"/>
    <property type="molecule type" value="Genomic_DNA"/>
</dbReference>
<dbReference type="InterPro" id="IPR028351">
    <property type="entry name" value="CyaE"/>
</dbReference>
<keyword evidence="3" id="KW-1134">Transmembrane beta strand</keyword>
<dbReference type="GO" id="GO:0015562">
    <property type="term" value="F:efflux transmembrane transporter activity"/>
    <property type="evidence" value="ECO:0007669"/>
    <property type="project" value="InterPro"/>
</dbReference>
<evidence type="ECO:0000256" key="1">
    <source>
        <dbReference type="ARBA" id="ARBA00007613"/>
    </source>
</evidence>
<dbReference type="AlphaFoldDB" id="A0A5E4WKU4"/>
<keyword evidence="7" id="KW-0204">Cytolysis</keyword>
<keyword evidence="8" id="KW-0732">Signal</keyword>
<dbReference type="Gene3D" id="1.20.1600.10">
    <property type="entry name" value="Outer membrane efflux proteins (OEP)"/>
    <property type="match status" value="1"/>
</dbReference>
<feature type="signal peptide" evidence="8">
    <location>
        <begin position="1"/>
        <end position="26"/>
    </location>
</feature>
<dbReference type="PANTHER" id="PTHR30026:SF20">
    <property type="entry name" value="OUTER MEMBRANE PROTEIN TOLC"/>
    <property type="match status" value="1"/>
</dbReference>
<keyword evidence="10" id="KW-1185">Reference proteome</keyword>
<proteinExistence type="inferred from homology"/>
<reference evidence="9 10" key="1">
    <citation type="submission" date="2019-08" db="EMBL/GenBank/DDBJ databases">
        <authorList>
            <person name="Peeters C."/>
        </authorList>
    </citation>
    <scope>NUCLEOTIDE SEQUENCE [LARGE SCALE GENOMIC DNA]</scope>
    <source>
        <strain evidence="9 10">LMG 31112</strain>
    </source>
</reference>
<dbReference type="GO" id="GO:1990281">
    <property type="term" value="C:efflux pump complex"/>
    <property type="evidence" value="ECO:0007669"/>
    <property type="project" value="TreeGrafter"/>
</dbReference>
<organism evidence="9 10">
    <name type="scientific">Pandoraea horticolens</name>
    <dbReference type="NCBI Taxonomy" id="2508298"/>
    <lineage>
        <taxon>Bacteria</taxon>
        <taxon>Pseudomonadati</taxon>
        <taxon>Pseudomonadota</taxon>
        <taxon>Betaproteobacteria</taxon>
        <taxon>Burkholderiales</taxon>
        <taxon>Burkholderiaceae</taxon>
        <taxon>Pandoraea</taxon>
    </lineage>
</organism>
<dbReference type="SUPFAM" id="SSF56954">
    <property type="entry name" value="Outer membrane efflux proteins (OEP)"/>
    <property type="match status" value="1"/>
</dbReference>
<keyword evidence="6 7" id="KW-0998">Cell outer membrane</keyword>
<keyword evidence="5 7" id="KW-0472">Membrane</keyword>
<comment type="function">
    <text evidence="7">CyaE is necessary for transport of calmodulin-sensitive adenylate cyclase-hemolysin (cyclolysin).</text>
</comment>
<protein>
    <recommendedName>
        <fullName evidence="7">Protein CyaE</fullName>
    </recommendedName>
</protein>
<evidence type="ECO:0000256" key="5">
    <source>
        <dbReference type="ARBA" id="ARBA00023136"/>
    </source>
</evidence>
<dbReference type="PIRSF" id="PIRSF001892">
    <property type="entry name" value="CyaE"/>
    <property type="match status" value="1"/>
</dbReference>
<dbReference type="Proteomes" id="UP000343317">
    <property type="component" value="Unassembled WGS sequence"/>
</dbReference>
<evidence type="ECO:0000256" key="2">
    <source>
        <dbReference type="ARBA" id="ARBA00022448"/>
    </source>
</evidence>
<gene>
    <name evidence="9" type="ORF">PHO31112_03266</name>
</gene>
<comment type="subcellular location">
    <subcellularLocation>
        <location evidence="7">Cell outer membrane</location>
        <topology evidence="7">Peripheral membrane protein</topology>
    </subcellularLocation>
</comment>